<reference evidence="2" key="1">
    <citation type="submission" date="2022-11" db="EMBL/GenBank/DDBJ databases">
        <authorList>
            <person name="Petersen C."/>
        </authorList>
    </citation>
    <scope>NUCLEOTIDE SEQUENCE</scope>
    <source>
        <strain evidence="2">IBT 20477</strain>
    </source>
</reference>
<evidence type="ECO:0000313" key="3">
    <source>
        <dbReference type="Proteomes" id="UP001150942"/>
    </source>
</evidence>
<protein>
    <submittedName>
        <fullName evidence="2">Uncharacterized protein</fullName>
    </submittedName>
</protein>
<feature type="region of interest" description="Disordered" evidence="1">
    <location>
        <begin position="1"/>
        <end position="31"/>
    </location>
</feature>
<organism evidence="2 3">
    <name type="scientific">Penicillium cf. viridicatum</name>
    <dbReference type="NCBI Taxonomy" id="2972119"/>
    <lineage>
        <taxon>Eukaryota</taxon>
        <taxon>Fungi</taxon>
        <taxon>Dikarya</taxon>
        <taxon>Ascomycota</taxon>
        <taxon>Pezizomycotina</taxon>
        <taxon>Eurotiomycetes</taxon>
        <taxon>Eurotiomycetidae</taxon>
        <taxon>Eurotiales</taxon>
        <taxon>Aspergillaceae</taxon>
        <taxon>Penicillium</taxon>
    </lineage>
</organism>
<sequence length="103" mass="11751">MAPPEKKGKEPMKTVRQSKVKNTTGQRATQKKKLTKNEIFLYHAIKNGGAKFDHEAIGKALGKSKDATRMQIIRLLKDIGDFIKDQEDLLQYDQPEREKTPVN</sequence>
<dbReference type="AlphaFoldDB" id="A0A9W9J4H6"/>
<reference evidence="2" key="2">
    <citation type="journal article" date="2023" name="IMA Fungus">
        <title>Comparative genomic study of the Penicillium genus elucidates a diverse pangenome and 15 lateral gene transfer events.</title>
        <authorList>
            <person name="Petersen C."/>
            <person name="Sorensen T."/>
            <person name="Nielsen M.R."/>
            <person name="Sondergaard T.E."/>
            <person name="Sorensen J.L."/>
            <person name="Fitzpatrick D.A."/>
            <person name="Frisvad J.C."/>
            <person name="Nielsen K.L."/>
        </authorList>
    </citation>
    <scope>NUCLEOTIDE SEQUENCE</scope>
    <source>
        <strain evidence="2">IBT 20477</strain>
    </source>
</reference>
<feature type="compositionally biased region" description="Polar residues" evidence="1">
    <location>
        <begin position="15"/>
        <end position="28"/>
    </location>
</feature>
<evidence type="ECO:0000256" key="1">
    <source>
        <dbReference type="SAM" id="MobiDB-lite"/>
    </source>
</evidence>
<dbReference type="EMBL" id="JAPQKQ010000007">
    <property type="protein sequence ID" value="KAJ5187501.1"/>
    <property type="molecule type" value="Genomic_DNA"/>
</dbReference>
<dbReference type="Proteomes" id="UP001150942">
    <property type="component" value="Unassembled WGS sequence"/>
</dbReference>
<proteinExistence type="predicted"/>
<gene>
    <name evidence="2" type="ORF">N7449_010495</name>
</gene>
<name>A0A9W9J4H6_9EURO</name>
<accession>A0A9W9J4H6</accession>
<feature type="compositionally biased region" description="Basic and acidic residues" evidence="1">
    <location>
        <begin position="1"/>
        <end position="13"/>
    </location>
</feature>
<dbReference type="OrthoDB" id="4360830at2759"/>
<comment type="caution">
    <text evidence="2">The sequence shown here is derived from an EMBL/GenBank/DDBJ whole genome shotgun (WGS) entry which is preliminary data.</text>
</comment>
<keyword evidence="3" id="KW-1185">Reference proteome</keyword>
<evidence type="ECO:0000313" key="2">
    <source>
        <dbReference type="EMBL" id="KAJ5187501.1"/>
    </source>
</evidence>